<dbReference type="EMBL" id="DS469521">
    <property type="protein sequence ID" value="EDO47244.1"/>
    <property type="molecule type" value="Genomic_DNA"/>
</dbReference>
<dbReference type="PhylomeDB" id="A7RN13"/>
<dbReference type="Pfam" id="PF04388">
    <property type="entry name" value="Hamartin"/>
    <property type="match status" value="1"/>
</dbReference>
<protein>
    <submittedName>
        <fullName evidence="2">Uncharacterized protein</fullName>
    </submittedName>
</protein>
<dbReference type="InterPro" id="IPR016024">
    <property type="entry name" value="ARM-type_fold"/>
</dbReference>
<sequence>MNVESPERLSELISLLESDDPDTVEQTKSLINENLYKSKDPSLLNALVDCFLETRSTTVLNILTNVHEAKAHILFEKLNDCLRHGRSTRGRIDSLTLLGYVVRRQPSWLYKIVKTALFENLVKCLKSESDVLLLVNGILTITTLLPLVPASVGSWLNDLFDIF</sequence>
<keyword evidence="1" id="KW-0472">Membrane</keyword>
<dbReference type="KEGG" id="nve:5519398"/>
<dbReference type="STRING" id="45351.A7RN13"/>
<dbReference type="OMA" id="ANHRIMN"/>
<dbReference type="HOGENOM" id="CLU_1631269_0_0_1"/>
<organism evidence="2 3">
    <name type="scientific">Nematostella vectensis</name>
    <name type="common">Starlet sea anemone</name>
    <dbReference type="NCBI Taxonomy" id="45351"/>
    <lineage>
        <taxon>Eukaryota</taxon>
        <taxon>Metazoa</taxon>
        <taxon>Cnidaria</taxon>
        <taxon>Anthozoa</taxon>
        <taxon>Hexacorallia</taxon>
        <taxon>Actiniaria</taxon>
        <taxon>Edwardsiidae</taxon>
        <taxon>Nematostella</taxon>
    </lineage>
</organism>
<feature type="non-terminal residue" evidence="2">
    <location>
        <position position="1"/>
    </location>
</feature>
<evidence type="ECO:0000313" key="3">
    <source>
        <dbReference type="Proteomes" id="UP000001593"/>
    </source>
</evidence>
<keyword evidence="1" id="KW-1133">Transmembrane helix</keyword>
<evidence type="ECO:0000256" key="1">
    <source>
        <dbReference type="SAM" id="Phobius"/>
    </source>
</evidence>
<dbReference type="SUPFAM" id="SSF48371">
    <property type="entry name" value="ARM repeat"/>
    <property type="match status" value="1"/>
</dbReference>
<accession>A7RN13</accession>
<keyword evidence="3" id="KW-1185">Reference proteome</keyword>
<dbReference type="PANTHER" id="PTHR15154:SF2">
    <property type="entry name" value="HAMARTIN"/>
    <property type="match status" value="1"/>
</dbReference>
<keyword evidence="1" id="KW-0812">Transmembrane</keyword>
<dbReference type="InterPro" id="IPR007483">
    <property type="entry name" value="Hamartin"/>
</dbReference>
<feature type="transmembrane region" description="Helical" evidence="1">
    <location>
        <begin position="131"/>
        <end position="156"/>
    </location>
</feature>
<dbReference type="OrthoDB" id="6022054at2759"/>
<dbReference type="AlphaFoldDB" id="A7RN13"/>
<gene>
    <name evidence="2" type="ORF">NEMVEDRAFT_v1g87356</name>
</gene>
<reference evidence="2 3" key="1">
    <citation type="journal article" date="2007" name="Science">
        <title>Sea anemone genome reveals ancestral eumetazoan gene repertoire and genomic organization.</title>
        <authorList>
            <person name="Putnam N.H."/>
            <person name="Srivastava M."/>
            <person name="Hellsten U."/>
            <person name="Dirks B."/>
            <person name="Chapman J."/>
            <person name="Salamov A."/>
            <person name="Terry A."/>
            <person name="Shapiro H."/>
            <person name="Lindquist E."/>
            <person name="Kapitonov V.V."/>
            <person name="Jurka J."/>
            <person name="Genikhovich G."/>
            <person name="Grigoriev I.V."/>
            <person name="Lucas S.M."/>
            <person name="Steele R.E."/>
            <person name="Finnerty J.R."/>
            <person name="Technau U."/>
            <person name="Martindale M.Q."/>
            <person name="Rokhsar D.S."/>
        </authorList>
    </citation>
    <scope>NUCLEOTIDE SEQUENCE [LARGE SCALE GENOMIC DNA]</scope>
    <source>
        <strain evidence="3">CH2 X CH6</strain>
    </source>
</reference>
<dbReference type="Proteomes" id="UP000001593">
    <property type="component" value="Unassembled WGS sequence"/>
</dbReference>
<evidence type="ECO:0000313" key="2">
    <source>
        <dbReference type="EMBL" id="EDO47244.1"/>
    </source>
</evidence>
<dbReference type="InParanoid" id="A7RN13"/>
<name>A7RN13_NEMVE</name>
<dbReference type="eggNOG" id="ENOG502QQPT">
    <property type="taxonomic scope" value="Eukaryota"/>
</dbReference>
<proteinExistence type="predicted"/>
<dbReference type="PANTHER" id="PTHR15154">
    <property type="entry name" value="HAMARTIN"/>
    <property type="match status" value="1"/>
</dbReference>